<evidence type="ECO:0000256" key="1">
    <source>
        <dbReference type="SAM" id="Phobius"/>
    </source>
</evidence>
<gene>
    <name evidence="3" type="ORF">GCM10008986_01270</name>
</gene>
<keyword evidence="1" id="KW-0812">Transmembrane</keyword>
<comment type="caution">
    <text evidence="3">The sequence shown here is derived from an EMBL/GenBank/DDBJ whole genome shotgun (WGS) entry which is preliminary data.</text>
</comment>
<reference evidence="3 4" key="1">
    <citation type="journal article" date="2019" name="Int. J. Syst. Evol. Microbiol.">
        <title>The Global Catalogue of Microorganisms (GCM) 10K type strain sequencing project: providing services to taxonomists for standard genome sequencing and annotation.</title>
        <authorList>
            <consortium name="The Broad Institute Genomics Platform"/>
            <consortium name="The Broad Institute Genome Sequencing Center for Infectious Disease"/>
            <person name="Wu L."/>
            <person name="Ma J."/>
        </authorList>
    </citation>
    <scope>NUCLEOTIDE SEQUENCE [LARGE SCALE GENOMIC DNA]</scope>
    <source>
        <strain evidence="3 4">JCM 12389</strain>
    </source>
</reference>
<proteinExistence type="predicted"/>
<protein>
    <recommendedName>
        <fullName evidence="2">Putative Flp pilus-assembly TadG-like N-terminal domain-containing protein</fullName>
    </recommendedName>
</protein>
<dbReference type="InterPro" id="IPR028087">
    <property type="entry name" value="Tad_N"/>
</dbReference>
<accession>A0ABN1AN93</accession>
<keyword evidence="1" id="KW-1133">Transmembrane helix</keyword>
<name>A0ABN1AN93_9BACI</name>
<keyword evidence="4" id="KW-1185">Reference proteome</keyword>
<keyword evidence="1" id="KW-0472">Membrane</keyword>
<dbReference type="Proteomes" id="UP001500880">
    <property type="component" value="Unassembled WGS sequence"/>
</dbReference>
<feature type="transmembrane region" description="Helical" evidence="1">
    <location>
        <begin position="12"/>
        <end position="31"/>
    </location>
</feature>
<feature type="domain" description="Putative Flp pilus-assembly TadG-like N-terminal" evidence="2">
    <location>
        <begin position="10"/>
        <end position="56"/>
    </location>
</feature>
<dbReference type="RefSeq" id="WP_343836394.1">
    <property type="nucleotide sequence ID" value="NZ_BAAADO010000001.1"/>
</dbReference>
<evidence type="ECO:0000313" key="3">
    <source>
        <dbReference type="EMBL" id="GAA0480478.1"/>
    </source>
</evidence>
<organism evidence="3 4">
    <name type="scientific">Salinibacillus aidingensis</name>
    <dbReference type="NCBI Taxonomy" id="237684"/>
    <lineage>
        <taxon>Bacteria</taxon>
        <taxon>Bacillati</taxon>
        <taxon>Bacillota</taxon>
        <taxon>Bacilli</taxon>
        <taxon>Bacillales</taxon>
        <taxon>Bacillaceae</taxon>
        <taxon>Salinibacillus</taxon>
    </lineage>
</organism>
<evidence type="ECO:0000259" key="2">
    <source>
        <dbReference type="Pfam" id="PF13400"/>
    </source>
</evidence>
<dbReference type="Pfam" id="PF13400">
    <property type="entry name" value="Tad"/>
    <property type="match status" value="1"/>
</dbReference>
<dbReference type="EMBL" id="BAAADO010000001">
    <property type="protein sequence ID" value="GAA0480478.1"/>
    <property type="molecule type" value="Genomic_DNA"/>
</dbReference>
<evidence type="ECO:0000313" key="4">
    <source>
        <dbReference type="Proteomes" id="UP001500880"/>
    </source>
</evidence>
<sequence length="299" mass="32354">MRNFRKREDGAVMVLVALAMSAFLALVALVLDGGNLYLEKNRLQKMVDAAALAGAQELPSSPEKATDSAKWTALQNGEADQIFVEFLSENKGIKVRGQKTVSLTFGKVLGFDDPVLEANAVVQLAPLDSVKGAIPLGVQYNNDMSKDDLIELKVGDPVVGNFGAIELTGSGARNYLEDFKKGFDKTLHVGEILSTEPGKMSGATEDAVDYRVSKCPDATHLDYSPGCERVVLVMVYKPVNVDVKQIKEIEIVGFASFFLEGIAPYDQSVVLGRFIETTFNGGSAPDQYDYGAYGLKLIQ</sequence>